<evidence type="ECO:0000313" key="4">
    <source>
        <dbReference type="Proteomes" id="UP001620460"/>
    </source>
</evidence>
<feature type="region of interest" description="Disordered" evidence="1">
    <location>
        <begin position="248"/>
        <end position="268"/>
    </location>
</feature>
<dbReference type="InterPro" id="IPR010657">
    <property type="entry name" value="ImpA_N"/>
</dbReference>
<reference evidence="3 4" key="1">
    <citation type="submission" date="2020-10" db="EMBL/GenBank/DDBJ databases">
        <title>Phylogeny of dyella-like bacteria.</title>
        <authorList>
            <person name="Fu J."/>
        </authorList>
    </citation>
    <scope>NUCLEOTIDE SEQUENCE [LARGE SCALE GENOMIC DNA]</scope>
    <source>
        <strain evidence="3 4">Gsoil3046</strain>
    </source>
</reference>
<gene>
    <name evidence="3" type="primary">tssA</name>
    <name evidence="3" type="ORF">ISP17_10055</name>
</gene>
<evidence type="ECO:0000256" key="1">
    <source>
        <dbReference type="SAM" id="MobiDB-lite"/>
    </source>
</evidence>
<evidence type="ECO:0000259" key="2">
    <source>
        <dbReference type="Pfam" id="PF06812"/>
    </source>
</evidence>
<feature type="domain" description="ImpA N-terminal" evidence="2">
    <location>
        <begin position="11"/>
        <end position="132"/>
    </location>
</feature>
<dbReference type="Proteomes" id="UP001620460">
    <property type="component" value="Unassembled WGS sequence"/>
</dbReference>
<dbReference type="NCBIfam" id="TIGR03363">
    <property type="entry name" value="VI_chp_8"/>
    <property type="match status" value="1"/>
</dbReference>
<organism evidence="3 4">
    <name type="scientific">Dyella ginsengisoli</name>
    <dbReference type="NCBI Taxonomy" id="363848"/>
    <lineage>
        <taxon>Bacteria</taxon>
        <taxon>Pseudomonadati</taxon>
        <taxon>Pseudomonadota</taxon>
        <taxon>Gammaproteobacteria</taxon>
        <taxon>Lysobacterales</taxon>
        <taxon>Rhodanobacteraceae</taxon>
        <taxon>Dyella</taxon>
    </lineage>
</organism>
<keyword evidence="4" id="KW-1185">Reference proteome</keyword>
<protein>
    <submittedName>
        <fullName evidence="3">Type VI secretion system protein TssA</fullName>
    </submittedName>
</protein>
<dbReference type="PANTHER" id="PTHR37951:SF1">
    <property type="entry name" value="TYPE VI SECRETION SYSTEM COMPONENT TSSA1"/>
    <property type="match status" value="1"/>
</dbReference>
<dbReference type="EMBL" id="JADIKM010000003">
    <property type="protein sequence ID" value="MFK2904308.1"/>
    <property type="molecule type" value="Genomic_DNA"/>
</dbReference>
<dbReference type="PANTHER" id="PTHR37951">
    <property type="entry name" value="CYTOPLASMIC PROTEIN-RELATED"/>
    <property type="match status" value="1"/>
</dbReference>
<dbReference type="InterPro" id="IPR017740">
    <property type="entry name" value="TssA-like"/>
</dbReference>
<feature type="compositionally biased region" description="Low complexity" evidence="1">
    <location>
        <begin position="255"/>
        <end position="268"/>
    </location>
</feature>
<name>A0ABW8JT25_9GAMM</name>
<dbReference type="RefSeq" id="WP_404632707.1">
    <property type="nucleotide sequence ID" value="NZ_JADIKM010000003.1"/>
</dbReference>
<sequence length="350" mass="37345">MNDDALQSLLLPISDEAPCGPDLEYDADFMALERAATVKAERAIGDEVKAAEEPDWDRVKALAEGLLGRSKDLRVATHLSTAWLRTGGLAGLAGGLALVRGMLENYWDGVHPMLDAEDDDDPTARVNAVVPLGDPIGVLGYLRTAAFVQSPRIGRFSLRDLRIANGTLKVGDNPNGEGLPSMTDIEACCMDCPEAELSASMDAASRILEHAKAIDALFNERIGTAGPDLKLLLSDGYELKKFVESQVARRRPQDDGAGSEAASDGADGGVTTAVAGVAAATGRIQSPEDVRRRLDDLCEYYARHEPSSPIPLLLRRAQRLVGMNFADLMQDLAPGGLSELRVIAGPDENS</sequence>
<proteinExistence type="predicted"/>
<accession>A0ABW8JT25</accession>
<comment type="caution">
    <text evidence="3">The sequence shown here is derived from an EMBL/GenBank/DDBJ whole genome shotgun (WGS) entry which is preliminary data.</text>
</comment>
<evidence type="ECO:0000313" key="3">
    <source>
        <dbReference type="EMBL" id="MFK2904308.1"/>
    </source>
</evidence>
<dbReference type="Pfam" id="PF06812">
    <property type="entry name" value="ImpA_N"/>
    <property type="match status" value="1"/>
</dbReference>